<reference evidence="1" key="1">
    <citation type="journal article" date="2021" name="Microorganisms">
        <title>The Ever-Expanding Pseudomonas Genus: Description of 43 New Species and Partition of the Pseudomonas putida Group.</title>
        <authorList>
            <person name="Girard L."/>
            <person name="Lood C."/>
            <person name="Hofte M."/>
            <person name="Vandamme P."/>
            <person name="Rokni-Zadeh H."/>
            <person name="van Noort V."/>
            <person name="Lavigne R."/>
            <person name="De Mot R."/>
        </authorList>
    </citation>
    <scope>NUCLEOTIDE SEQUENCE</scope>
    <source>
        <strain evidence="1">COW39</strain>
    </source>
</reference>
<gene>
    <name evidence="1" type="ORF">KSS95_03850</name>
</gene>
<dbReference type="InterPro" id="IPR012223">
    <property type="entry name" value="TEII"/>
</dbReference>
<organism evidence="1 2">
    <name type="scientific">Pseudomonas muyukensis</name>
    <dbReference type="NCBI Taxonomy" id="2842357"/>
    <lineage>
        <taxon>Bacteria</taxon>
        <taxon>Pseudomonadati</taxon>
        <taxon>Pseudomonadota</taxon>
        <taxon>Gammaproteobacteria</taxon>
        <taxon>Pseudomonadales</taxon>
        <taxon>Pseudomonadaceae</taxon>
        <taxon>Pseudomonas</taxon>
    </lineage>
</organism>
<protein>
    <recommendedName>
        <fullName evidence="3">Thioesterase domain-containing protein</fullName>
    </recommendedName>
</protein>
<dbReference type="Proteomes" id="UP001047646">
    <property type="component" value="Chromosome"/>
</dbReference>
<proteinExistence type="predicted"/>
<dbReference type="PANTHER" id="PTHR11487">
    <property type="entry name" value="THIOESTERASE"/>
    <property type="match status" value="1"/>
</dbReference>
<accession>A0ABX8MAB7</accession>
<sequence>MQTRQQSSTETPSRVRLICLACTRQQLIQYRTWARTLSDPIELVAVDVPATVMPGALDPTQPASELAKTLAEHLQPYLAQPHALFGQHQGAHVALALTQLAQGRYPGQTRHLFVSSCDSPAYTATGSAHPALQVPITVLYPPGALAAMLGWHSQARRALELIEMPASTVDASMLNQRLVRIFNTHLGLLGF</sequence>
<evidence type="ECO:0008006" key="3">
    <source>
        <dbReference type="Google" id="ProtNLM"/>
    </source>
</evidence>
<evidence type="ECO:0000313" key="1">
    <source>
        <dbReference type="EMBL" id="QXH35975.1"/>
    </source>
</evidence>
<keyword evidence="2" id="KW-1185">Reference proteome</keyword>
<name>A0ABX8MAB7_9PSED</name>
<dbReference type="RefSeq" id="WP_217851811.1">
    <property type="nucleotide sequence ID" value="NZ_CP077073.1"/>
</dbReference>
<evidence type="ECO:0000313" key="2">
    <source>
        <dbReference type="Proteomes" id="UP001047646"/>
    </source>
</evidence>
<dbReference type="PANTHER" id="PTHR11487:SF0">
    <property type="entry name" value="S-ACYL FATTY ACID SYNTHASE THIOESTERASE, MEDIUM CHAIN"/>
    <property type="match status" value="1"/>
</dbReference>
<dbReference type="EMBL" id="CP077073">
    <property type="protein sequence ID" value="QXH35975.1"/>
    <property type="molecule type" value="Genomic_DNA"/>
</dbReference>